<dbReference type="AlphaFoldDB" id="A0A7E4VQK0"/>
<protein>
    <submittedName>
        <fullName evidence="3">Uncharacterized protein</fullName>
    </submittedName>
</protein>
<sequence length="150" mass="16516">MPRAAGCDEACKTHDRNREGGSNGDRVSIGSAKKRPTREKTADKSWAGDPVGGTREGNVIKPENKRKRQTLSAKEPDPSIPKRAAGVVSKLFELTQRPFCSASGRPPFDRWSSIAGRRLADGALWPYARCFGSWRIRELKAAGWCYRGGK</sequence>
<dbReference type="WBParaSite" id="Pan_g23972.t1">
    <property type="protein sequence ID" value="Pan_g23972.t1"/>
    <property type="gene ID" value="Pan_g23972"/>
</dbReference>
<accession>A0A7E4VQK0</accession>
<reference evidence="3" key="2">
    <citation type="submission" date="2020-10" db="UniProtKB">
        <authorList>
            <consortium name="WormBaseParasite"/>
        </authorList>
    </citation>
    <scope>IDENTIFICATION</scope>
</reference>
<evidence type="ECO:0000313" key="2">
    <source>
        <dbReference type="Proteomes" id="UP000492821"/>
    </source>
</evidence>
<organism evidence="2 3">
    <name type="scientific">Panagrellus redivivus</name>
    <name type="common">Microworm</name>
    <dbReference type="NCBI Taxonomy" id="6233"/>
    <lineage>
        <taxon>Eukaryota</taxon>
        <taxon>Metazoa</taxon>
        <taxon>Ecdysozoa</taxon>
        <taxon>Nematoda</taxon>
        <taxon>Chromadorea</taxon>
        <taxon>Rhabditida</taxon>
        <taxon>Tylenchina</taxon>
        <taxon>Panagrolaimomorpha</taxon>
        <taxon>Panagrolaimoidea</taxon>
        <taxon>Panagrolaimidae</taxon>
        <taxon>Panagrellus</taxon>
    </lineage>
</organism>
<name>A0A7E4VQK0_PANRE</name>
<evidence type="ECO:0000256" key="1">
    <source>
        <dbReference type="SAM" id="MobiDB-lite"/>
    </source>
</evidence>
<feature type="compositionally biased region" description="Basic and acidic residues" evidence="1">
    <location>
        <begin position="9"/>
        <end position="19"/>
    </location>
</feature>
<evidence type="ECO:0000313" key="3">
    <source>
        <dbReference type="WBParaSite" id="Pan_g23972.t1"/>
    </source>
</evidence>
<reference evidence="2" key="1">
    <citation type="journal article" date="2013" name="Genetics">
        <title>The draft genome and transcriptome of Panagrellus redivivus are shaped by the harsh demands of a free-living lifestyle.</title>
        <authorList>
            <person name="Srinivasan J."/>
            <person name="Dillman A.R."/>
            <person name="Macchietto M.G."/>
            <person name="Heikkinen L."/>
            <person name="Lakso M."/>
            <person name="Fracchia K.M."/>
            <person name="Antoshechkin I."/>
            <person name="Mortazavi A."/>
            <person name="Wong G."/>
            <person name="Sternberg P.W."/>
        </authorList>
    </citation>
    <scope>NUCLEOTIDE SEQUENCE [LARGE SCALE GENOMIC DNA]</scope>
    <source>
        <strain evidence="2">MT8872</strain>
    </source>
</reference>
<feature type="region of interest" description="Disordered" evidence="1">
    <location>
        <begin position="1"/>
        <end position="82"/>
    </location>
</feature>
<keyword evidence="2" id="KW-1185">Reference proteome</keyword>
<dbReference type="Proteomes" id="UP000492821">
    <property type="component" value="Unassembled WGS sequence"/>
</dbReference>
<proteinExistence type="predicted"/>